<evidence type="ECO:0000256" key="2">
    <source>
        <dbReference type="ARBA" id="ARBA00005097"/>
    </source>
</evidence>
<comment type="function">
    <text evidence="11">Catalyzes the NADPH-dependent formation of L-aspartate 4-semialdehyde (L-ASA) by the reductive dephosphorylation of 4-phospho-L-aspartate. Mediates the second step in the biosynthesis of amino acids that derive from aspartate (the aspartate family of amino acids), including methioinine and threonine, the latter of which is a precursor to isoleucine.</text>
</comment>
<keyword evidence="9" id="KW-0486">Methionine biosynthesis</keyword>
<proteinExistence type="inferred from homology"/>
<keyword evidence="8" id="KW-0560">Oxidoreductase</keyword>
<evidence type="ECO:0000256" key="11">
    <source>
        <dbReference type="ARBA" id="ARBA00049950"/>
    </source>
</evidence>
<dbReference type="NCBIfam" id="NF006416">
    <property type="entry name" value="PRK08664.1"/>
    <property type="match status" value="1"/>
</dbReference>
<feature type="active site" description="Acyl-thioester intermediate" evidence="13">
    <location>
        <position position="150"/>
    </location>
</feature>
<evidence type="ECO:0000256" key="10">
    <source>
        <dbReference type="ARBA" id="ARBA00049864"/>
    </source>
</evidence>
<comment type="caution">
    <text evidence="15">The sequence shown here is derived from an EMBL/GenBank/DDBJ whole genome shotgun (WGS) entry which is preliminary data.</text>
</comment>
<dbReference type="NCBIfam" id="TIGR00978">
    <property type="entry name" value="asd_EA"/>
    <property type="match status" value="1"/>
</dbReference>
<dbReference type="GO" id="GO:0050661">
    <property type="term" value="F:NADP binding"/>
    <property type="evidence" value="ECO:0007669"/>
    <property type="project" value="InterPro"/>
</dbReference>
<dbReference type="AlphaFoldDB" id="A0A9N9AD41"/>
<evidence type="ECO:0000256" key="13">
    <source>
        <dbReference type="PIRSR" id="PIRSR000148-1"/>
    </source>
</evidence>
<dbReference type="InterPro" id="IPR005676">
    <property type="entry name" value="Asp_semi-ald_DH_pep-lack"/>
</dbReference>
<dbReference type="Proteomes" id="UP000789572">
    <property type="component" value="Unassembled WGS sequence"/>
</dbReference>
<comment type="similarity">
    <text evidence="3">Belongs to the aspartate-semialdehyde dehydrogenase family.</text>
</comment>
<feature type="active site" description="Proton acceptor" evidence="13">
    <location>
        <position position="247"/>
    </location>
</feature>
<protein>
    <recommendedName>
        <fullName evidence="12">Aspartate-semialdehyde dehydrogenase</fullName>
        <ecNumber evidence="4">1.2.1.11</ecNumber>
    </recommendedName>
</protein>
<dbReference type="Gene3D" id="3.30.360.10">
    <property type="entry name" value="Dihydrodipicolinate Reductase, domain 2"/>
    <property type="match status" value="1"/>
</dbReference>
<dbReference type="EC" id="1.2.1.11" evidence="4"/>
<name>A0A9N9AD41_9GLOM</name>
<keyword evidence="7" id="KW-0521">NADP</keyword>
<dbReference type="GO" id="GO:0046983">
    <property type="term" value="F:protein dimerization activity"/>
    <property type="evidence" value="ECO:0007669"/>
    <property type="project" value="InterPro"/>
</dbReference>
<dbReference type="GO" id="GO:0009086">
    <property type="term" value="P:methionine biosynthetic process"/>
    <property type="evidence" value="ECO:0007669"/>
    <property type="project" value="UniProtKB-KW"/>
</dbReference>
<accession>A0A9N9AD41</accession>
<evidence type="ECO:0000313" key="15">
    <source>
        <dbReference type="EMBL" id="CAG8526456.1"/>
    </source>
</evidence>
<feature type="domain" description="Semialdehyde dehydrogenase NAD-binding" evidence="14">
    <location>
        <begin position="4"/>
        <end position="130"/>
    </location>
</feature>
<reference evidence="15" key="1">
    <citation type="submission" date="2021-06" db="EMBL/GenBank/DDBJ databases">
        <authorList>
            <person name="Kallberg Y."/>
            <person name="Tangrot J."/>
            <person name="Rosling A."/>
        </authorList>
    </citation>
    <scope>NUCLEOTIDE SEQUENCE</scope>
    <source>
        <strain evidence="15">IA702</strain>
    </source>
</reference>
<comment type="pathway">
    <text evidence="1">Amino-acid biosynthesis; L-methionine biosynthesis via de novo pathway; L-homoserine from L-aspartate: step 2/3.</text>
</comment>
<dbReference type="InterPro" id="IPR012280">
    <property type="entry name" value="Semialdhyde_DH_dimer_dom"/>
</dbReference>
<dbReference type="PANTHER" id="PTHR46718:SF1">
    <property type="entry name" value="ASPARTATE-SEMIALDEHYDE DEHYDROGENASE"/>
    <property type="match status" value="1"/>
</dbReference>
<dbReference type="PROSITE" id="PS01103">
    <property type="entry name" value="ASD"/>
    <property type="match status" value="1"/>
</dbReference>
<keyword evidence="5" id="KW-0028">Amino-acid biosynthesis</keyword>
<evidence type="ECO:0000256" key="12">
    <source>
        <dbReference type="ARBA" id="ARBA00050041"/>
    </source>
</evidence>
<dbReference type="SMART" id="SM00859">
    <property type="entry name" value="Semialdhyde_dh"/>
    <property type="match status" value="1"/>
</dbReference>
<dbReference type="Pfam" id="PF01118">
    <property type="entry name" value="Semialdhyde_dh"/>
    <property type="match status" value="1"/>
</dbReference>
<evidence type="ECO:0000256" key="7">
    <source>
        <dbReference type="ARBA" id="ARBA00022857"/>
    </source>
</evidence>
<comment type="pathway">
    <text evidence="2">Amino-acid biosynthesis; L-threonine biosynthesis; L-threonine from L-aspartate: step 2/5.</text>
</comment>
<dbReference type="CDD" id="cd02315">
    <property type="entry name" value="ScASADH_like_N"/>
    <property type="match status" value="1"/>
</dbReference>
<dbReference type="FunFam" id="3.30.360.10:FF:000016">
    <property type="entry name" value="Probable aspartate-semialdehyde dehydrogenase"/>
    <property type="match status" value="1"/>
</dbReference>
<dbReference type="PANTHER" id="PTHR46718">
    <property type="entry name" value="ASPARTATE-SEMIALDEHYDE DEHYDROGENASE"/>
    <property type="match status" value="1"/>
</dbReference>
<sequence length="361" mass="38963">MSIKAGILGATGTVGQRFILLLSAHPQFTINALGASARSAGKTYEETTKWKLSSDIPEEVKGMMVKNCVPEEFKECDVVFSGLDASVAGEIEMSFLLADLVVFSNAKNYRRDPTVPLIVPTVNASHFDLIAHQRKLHSLRKGFLVTNANCSTTGLVVVLKPLQDAFGPLESVIVNTLQAISGAGYPGVASLDIFDNIVPYISGEEEKIEWETLKILGGINEARSAFQLLSETKVSATCNRVPVLDGHTECVSVKFKRRPPPSVEEVVKVLEEYVSDAQKIGCYSAPKKAIVVSRQDDRPQPRLDRDSGNGYSVTVGRVRECGVLDIKFTLLAHNTILGAAGSGILNAEIALAKGILVVDDH</sequence>
<evidence type="ECO:0000256" key="9">
    <source>
        <dbReference type="ARBA" id="ARBA00023167"/>
    </source>
</evidence>
<evidence type="ECO:0000313" key="16">
    <source>
        <dbReference type="Proteomes" id="UP000789572"/>
    </source>
</evidence>
<organism evidence="15 16">
    <name type="scientific">Paraglomus occultum</name>
    <dbReference type="NCBI Taxonomy" id="144539"/>
    <lineage>
        <taxon>Eukaryota</taxon>
        <taxon>Fungi</taxon>
        <taxon>Fungi incertae sedis</taxon>
        <taxon>Mucoromycota</taxon>
        <taxon>Glomeromycotina</taxon>
        <taxon>Glomeromycetes</taxon>
        <taxon>Paraglomerales</taxon>
        <taxon>Paraglomeraceae</taxon>
        <taxon>Paraglomus</taxon>
    </lineage>
</organism>
<dbReference type="FunFam" id="3.40.50.720:FF:000200">
    <property type="entry name" value="Aspartate-semialdehyde dehydrogenase"/>
    <property type="match status" value="1"/>
</dbReference>
<evidence type="ECO:0000256" key="5">
    <source>
        <dbReference type="ARBA" id="ARBA00022605"/>
    </source>
</evidence>
<dbReference type="GO" id="GO:0009088">
    <property type="term" value="P:threonine biosynthetic process"/>
    <property type="evidence" value="ECO:0007669"/>
    <property type="project" value="UniProtKB-KW"/>
</dbReference>
<evidence type="ECO:0000256" key="8">
    <source>
        <dbReference type="ARBA" id="ARBA00023002"/>
    </source>
</evidence>
<dbReference type="InterPro" id="IPR000319">
    <property type="entry name" value="Asp-semialdehyde_DH_CS"/>
</dbReference>
<gene>
    <name evidence="15" type="ORF">POCULU_LOCUS3842</name>
</gene>
<dbReference type="InterPro" id="IPR000534">
    <property type="entry name" value="Semialdehyde_DH_NAD-bd"/>
</dbReference>
<evidence type="ECO:0000259" key="14">
    <source>
        <dbReference type="SMART" id="SM00859"/>
    </source>
</evidence>
<evidence type="ECO:0000256" key="6">
    <source>
        <dbReference type="ARBA" id="ARBA00022697"/>
    </source>
</evidence>
<keyword evidence="16" id="KW-1185">Reference proteome</keyword>
<evidence type="ECO:0000256" key="1">
    <source>
        <dbReference type="ARBA" id="ARBA00005021"/>
    </source>
</evidence>
<dbReference type="GO" id="GO:0051287">
    <property type="term" value="F:NAD binding"/>
    <property type="evidence" value="ECO:0007669"/>
    <property type="project" value="InterPro"/>
</dbReference>
<dbReference type="OrthoDB" id="1894490at2759"/>
<dbReference type="InterPro" id="IPR036291">
    <property type="entry name" value="NAD(P)-bd_dom_sf"/>
</dbReference>
<dbReference type="SUPFAM" id="SSF55347">
    <property type="entry name" value="Glyceraldehyde-3-phosphate dehydrogenase-like, C-terminal domain"/>
    <property type="match status" value="1"/>
</dbReference>
<evidence type="ECO:0000256" key="4">
    <source>
        <dbReference type="ARBA" id="ARBA00013120"/>
    </source>
</evidence>
<dbReference type="CDD" id="cd18130">
    <property type="entry name" value="ASADH_C_arch_fung_like"/>
    <property type="match status" value="1"/>
</dbReference>
<dbReference type="GO" id="GO:0004073">
    <property type="term" value="F:aspartate-semialdehyde dehydrogenase activity"/>
    <property type="evidence" value="ECO:0007669"/>
    <property type="project" value="UniProtKB-EC"/>
</dbReference>
<dbReference type="EMBL" id="CAJVPJ010000456">
    <property type="protein sequence ID" value="CAG8526456.1"/>
    <property type="molecule type" value="Genomic_DNA"/>
</dbReference>
<dbReference type="PIRSF" id="PIRSF000148">
    <property type="entry name" value="ASA_dh"/>
    <property type="match status" value="1"/>
</dbReference>
<evidence type="ECO:0000256" key="3">
    <source>
        <dbReference type="ARBA" id="ARBA00010584"/>
    </source>
</evidence>
<dbReference type="InterPro" id="IPR051823">
    <property type="entry name" value="ASADH-related"/>
</dbReference>
<keyword evidence="6" id="KW-0791">Threonine biosynthesis</keyword>
<dbReference type="SUPFAM" id="SSF51735">
    <property type="entry name" value="NAD(P)-binding Rossmann-fold domains"/>
    <property type="match status" value="1"/>
</dbReference>
<dbReference type="Gene3D" id="3.40.50.720">
    <property type="entry name" value="NAD(P)-binding Rossmann-like Domain"/>
    <property type="match status" value="1"/>
</dbReference>
<dbReference type="Pfam" id="PF02774">
    <property type="entry name" value="Semialdhyde_dhC"/>
    <property type="match status" value="1"/>
</dbReference>
<comment type="catalytic activity">
    <reaction evidence="10">
        <text>L-aspartate 4-semialdehyde + phosphate + NADP(+) = 4-phospho-L-aspartate + NADPH + H(+)</text>
        <dbReference type="Rhea" id="RHEA:24284"/>
        <dbReference type="ChEBI" id="CHEBI:15378"/>
        <dbReference type="ChEBI" id="CHEBI:43474"/>
        <dbReference type="ChEBI" id="CHEBI:57535"/>
        <dbReference type="ChEBI" id="CHEBI:57783"/>
        <dbReference type="ChEBI" id="CHEBI:58349"/>
        <dbReference type="ChEBI" id="CHEBI:537519"/>
        <dbReference type="EC" id="1.2.1.11"/>
    </reaction>
    <physiologicalReaction direction="right-to-left" evidence="10">
        <dbReference type="Rhea" id="RHEA:24286"/>
    </physiologicalReaction>
</comment>